<proteinExistence type="predicted"/>
<accession>A0ABS9BDT8</accession>
<feature type="transmembrane region" description="Helical" evidence="1">
    <location>
        <begin position="87"/>
        <end position="107"/>
    </location>
</feature>
<keyword evidence="1" id="KW-1133">Transmembrane helix</keyword>
<keyword evidence="1" id="KW-0812">Transmembrane</keyword>
<feature type="transmembrane region" description="Helical" evidence="1">
    <location>
        <begin position="6"/>
        <end position="22"/>
    </location>
</feature>
<sequence>MQLIDQLTFATLIISLFFIFLKKAWTTPIFLFLALNILYSVSLFGMGWIFGLFSIQYELVSNLSIHVDTLTGLGVLYHIWPENQYRRFLVISVMPVLLAWLVTIFFLGPQKTFYWNLVAPATWFLLAATYSMSLLYKRSFYHENAHYLSKFLFIGGFLFYNFVYLIIEGCYIVFAQSGGAEDAWHINFWSYFIFRLMLLAGILSWFYHPRVSNNQVAFNK</sequence>
<reference evidence="2 3" key="1">
    <citation type="submission" date="2022-01" db="EMBL/GenBank/DDBJ databases">
        <title>Flavihumibacter sp. nov., isolated from sediment of a river.</title>
        <authorList>
            <person name="Liu H."/>
        </authorList>
    </citation>
    <scope>NUCLEOTIDE SEQUENCE [LARGE SCALE GENOMIC DNA]</scope>
    <source>
        <strain evidence="2 3">RY-1</strain>
    </source>
</reference>
<keyword evidence="1" id="KW-0472">Membrane</keyword>
<keyword evidence="3" id="KW-1185">Reference proteome</keyword>
<dbReference type="EMBL" id="JAKEVY010000001">
    <property type="protein sequence ID" value="MCF1713242.1"/>
    <property type="molecule type" value="Genomic_DNA"/>
</dbReference>
<feature type="transmembrane region" description="Helical" evidence="1">
    <location>
        <begin position="186"/>
        <end position="207"/>
    </location>
</feature>
<organism evidence="2 3">
    <name type="scientific">Flavihumibacter fluminis</name>
    <dbReference type="NCBI Taxonomy" id="2909236"/>
    <lineage>
        <taxon>Bacteria</taxon>
        <taxon>Pseudomonadati</taxon>
        <taxon>Bacteroidota</taxon>
        <taxon>Chitinophagia</taxon>
        <taxon>Chitinophagales</taxon>
        <taxon>Chitinophagaceae</taxon>
        <taxon>Flavihumibacter</taxon>
    </lineage>
</organism>
<dbReference type="Proteomes" id="UP001200145">
    <property type="component" value="Unassembled WGS sequence"/>
</dbReference>
<evidence type="ECO:0000313" key="2">
    <source>
        <dbReference type="EMBL" id="MCF1713242.1"/>
    </source>
</evidence>
<feature type="transmembrane region" description="Helical" evidence="1">
    <location>
        <begin position="148"/>
        <end position="174"/>
    </location>
</feature>
<feature type="transmembrane region" description="Helical" evidence="1">
    <location>
        <begin position="113"/>
        <end position="136"/>
    </location>
</feature>
<feature type="transmembrane region" description="Helical" evidence="1">
    <location>
        <begin position="29"/>
        <end position="53"/>
    </location>
</feature>
<evidence type="ECO:0000313" key="3">
    <source>
        <dbReference type="Proteomes" id="UP001200145"/>
    </source>
</evidence>
<gene>
    <name evidence="2" type="ORF">L0U88_01210</name>
</gene>
<protein>
    <submittedName>
        <fullName evidence="2">Uncharacterized protein</fullName>
    </submittedName>
</protein>
<name>A0ABS9BDT8_9BACT</name>
<comment type="caution">
    <text evidence="2">The sequence shown here is derived from an EMBL/GenBank/DDBJ whole genome shotgun (WGS) entry which is preliminary data.</text>
</comment>
<evidence type="ECO:0000256" key="1">
    <source>
        <dbReference type="SAM" id="Phobius"/>
    </source>
</evidence>